<feature type="short sequence motif" description="HXTX 2" evidence="2">
    <location>
        <begin position="137"/>
        <end position="140"/>
    </location>
</feature>
<dbReference type="Gene3D" id="3.90.1140.10">
    <property type="entry name" value="Cyclic phosphodiesterase"/>
    <property type="match status" value="1"/>
</dbReference>
<evidence type="ECO:0000313" key="4">
    <source>
        <dbReference type="EMBL" id="GGG02402.1"/>
    </source>
</evidence>
<dbReference type="HAMAP" id="MF_01940">
    <property type="entry name" value="RNA_CPDase"/>
    <property type="match status" value="1"/>
</dbReference>
<dbReference type="EC" id="3.1.4.58" evidence="2"/>
<keyword evidence="1 2" id="KW-0378">Hydrolase</keyword>
<comment type="similarity">
    <text evidence="2">Belongs to the 2H phosphoesterase superfamily. ThpR family.</text>
</comment>
<protein>
    <recommendedName>
        <fullName evidence="2">RNA 2',3'-cyclic phosphodiesterase</fullName>
        <shortName evidence="2">RNA 2',3'-CPDase</shortName>
        <ecNumber evidence="2">3.1.4.58</ecNumber>
    </recommendedName>
</protein>
<organism evidence="4 5">
    <name type="scientific">Paenibacillus aceti</name>
    <dbReference type="NCBI Taxonomy" id="1820010"/>
    <lineage>
        <taxon>Bacteria</taxon>
        <taxon>Bacillati</taxon>
        <taxon>Bacillota</taxon>
        <taxon>Bacilli</taxon>
        <taxon>Bacillales</taxon>
        <taxon>Paenibacillaceae</taxon>
        <taxon>Paenibacillus</taxon>
    </lineage>
</organism>
<feature type="domain" description="Phosphoesterase HXTX" evidence="3">
    <location>
        <begin position="17"/>
        <end position="101"/>
    </location>
</feature>
<accession>A0ABQ1VWE6</accession>
<feature type="domain" description="Phosphoesterase HXTX" evidence="3">
    <location>
        <begin position="109"/>
        <end position="182"/>
    </location>
</feature>
<dbReference type="Proteomes" id="UP000608420">
    <property type="component" value="Unassembled WGS sequence"/>
</dbReference>
<dbReference type="PANTHER" id="PTHR35561">
    <property type="entry name" value="RNA 2',3'-CYCLIC PHOSPHODIESTERASE"/>
    <property type="match status" value="1"/>
</dbReference>
<evidence type="ECO:0000256" key="1">
    <source>
        <dbReference type="ARBA" id="ARBA00022801"/>
    </source>
</evidence>
<feature type="active site" description="Proton acceptor" evidence="2">
    <location>
        <position position="137"/>
    </location>
</feature>
<reference evidence="5" key="1">
    <citation type="journal article" date="2019" name="Int. J. Syst. Evol. Microbiol.">
        <title>The Global Catalogue of Microorganisms (GCM) 10K type strain sequencing project: providing services to taxonomists for standard genome sequencing and annotation.</title>
        <authorList>
            <consortium name="The Broad Institute Genomics Platform"/>
            <consortium name="The Broad Institute Genome Sequencing Center for Infectious Disease"/>
            <person name="Wu L."/>
            <person name="Ma J."/>
        </authorList>
    </citation>
    <scope>NUCLEOTIDE SEQUENCE [LARGE SCALE GENOMIC DNA]</scope>
    <source>
        <strain evidence="5">CGMCC 1.15420</strain>
    </source>
</reference>
<comment type="catalytic activity">
    <reaction evidence="2">
        <text>a 3'-end 2',3'-cyclophospho-ribonucleotide-RNA + H2O = a 3'-end 2'-phospho-ribonucleotide-RNA + H(+)</text>
        <dbReference type="Rhea" id="RHEA:11828"/>
        <dbReference type="Rhea" id="RHEA-COMP:10464"/>
        <dbReference type="Rhea" id="RHEA-COMP:17353"/>
        <dbReference type="ChEBI" id="CHEBI:15377"/>
        <dbReference type="ChEBI" id="CHEBI:15378"/>
        <dbReference type="ChEBI" id="CHEBI:83064"/>
        <dbReference type="ChEBI" id="CHEBI:173113"/>
        <dbReference type="EC" id="3.1.4.58"/>
    </reaction>
</comment>
<comment type="function">
    <text evidence="2">Hydrolyzes RNA 2',3'-cyclic phosphodiester to an RNA 2'-phosphomonoester.</text>
</comment>
<evidence type="ECO:0000259" key="3">
    <source>
        <dbReference type="Pfam" id="PF02834"/>
    </source>
</evidence>
<proteinExistence type="inferred from homology"/>
<comment type="caution">
    <text evidence="4">The sequence shown here is derived from an EMBL/GenBank/DDBJ whole genome shotgun (WGS) entry which is preliminary data.</text>
</comment>
<dbReference type="RefSeq" id="WP_120462916.1">
    <property type="nucleotide sequence ID" value="NZ_KZ987724.1"/>
</dbReference>
<feature type="active site" description="Proton donor" evidence="2">
    <location>
        <position position="50"/>
    </location>
</feature>
<keyword evidence="5" id="KW-1185">Reference proteome</keyword>
<evidence type="ECO:0000313" key="5">
    <source>
        <dbReference type="Proteomes" id="UP000608420"/>
    </source>
</evidence>
<dbReference type="InterPro" id="IPR009097">
    <property type="entry name" value="Cyclic_Pdiesterase"/>
</dbReference>
<name>A0ABQ1VWE6_9BACL</name>
<sequence>MLSNVGNVEKWRIFIAVPIPTDIKLALADWCDERREEFRFQRWVHREDYHITMQFLGDTSPDRVDEIGAAIKRVISGIRPFSIEARSCGTFGRPDQPRVLWAGVDGEIRSLQQLQNNITQENRKLGFIPEDRPYRPHITLARKYREGSRFAADITELRPRFGSWTVDALVIYRTQMNRQPMYEQIASIQV</sequence>
<dbReference type="InterPro" id="IPR014051">
    <property type="entry name" value="Phosphoesterase_HXTX"/>
</dbReference>
<dbReference type="EMBL" id="BMIW01000017">
    <property type="protein sequence ID" value="GGG02402.1"/>
    <property type="molecule type" value="Genomic_DNA"/>
</dbReference>
<dbReference type="PANTHER" id="PTHR35561:SF1">
    <property type="entry name" value="RNA 2',3'-CYCLIC PHOSPHODIESTERASE"/>
    <property type="match status" value="1"/>
</dbReference>
<gene>
    <name evidence="4" type="ORF">GCM10010913_25200</name>
</gene>
<dbReference type="NCBIfam" id="TIGR02258">
    <property type="entry name" value="2_5_ligase"/>
    <property type="match status" value="1"/>
</dbReference>
<feature type="short sequence motif" description="HXTX 1" evidence="2">
    <location>
        <begin position="50"/>
        <end position="53"/>
    </location>
</feature>
<dbReference type="InterPro" id="IPR004175">
    <property type="entry name" value="RNA_CPDase"/>
</dbReference>
<dbReference type="SUPFAM" id="SSF55144">
    <property type="entry name" value="LigT-like"/>
    <property type="match status" value="1"/>
</dbReference>
<evidence type="ECO:0000256" key="2">
    <source>
        <dbReference type="HAMAP-Rule" id="MF_01940"/>
    </source>
</evidence>
<dbReference type="Pfam" id="PF02834">
    <property type="entry name" value="LigT_PEase"/>
    <property type="match status" value="2"/>
</dbReference>